<dbReference type="AlphaFoldDB" id="A0AAV8PZ17"/>
<reference evidence="1 2" key="1">
    <citation type="submission" date="2022-12" db="EMBL/GenBank/DDBJ databases">
        <title>Chromosome-scale assembly of the Ensete ventricosum genome.</title>
        <authorList>
            <person name="Dussert Y."/>
            <person name="Stocks J."/>
            <person name="Wendawek A."/>
            <person name="Woldeyes F."/>
            <person name="Nichols R.A."/>
            <person name="Borrell J.S."/>
        </authorList>
    </citation>
    <scope>NUCLEOTIDE SEQUENCE [LARGE SCALE GENOMIC DNA]</scope>
    <source>
        <strain evidence="2">cv. Maze</strain>
        <tissue evidence="1">Seeds</tissue>
    </source>
</reference>
<evidence type="ECO:0000313" key="2">
    <source>
        <dbReference type="Proteomes" id="UP001222027"/>
    </source>
</evidence>
<protein>
    <submittedName>
        <fullName evidence="1">Uncharacterized protein</fullName>
    </submittedName>
</protein>
<evidence type="ECO:0000313" key="1">
    <source>
        <dbReference type="EMBL" id="KAJ8498725.1"/>
    </source>
</evidence>
<proteinExistence type="predicted"/>
<organism evidence="1 2">
    <name type="scientific">Ensete ventricosum</name>
    <name type="common">Abyssinian banana</name>
    <name type="synonym">Musa ensete</name>
    <dbReference type="NCBI Taxonomy" id="4639"/>
    <lineage>
        <taxon>Eukaryota</taxon>
        <taxon>Viridiplantae</taxon>
        <taxon>Streptophyta</taxon>
        <taxon>Embryophyta</taxon>
        <taxon>Tracheophyta</taxon>
        <taxon>Spermatophyta</taxon>
        <taxon>Magnoliopsida</taxon>
        <taxon>Liliopsida</taxon>
        <taxon>Zingiberales</taxon>
        <taxon>Musaceae</taxon>
        <taxon>Ensete</taxon>
    </lineage>
</organism>
<sequence length="85" mass="9673">MSVSDQLGNIFHFNMKTTENMTPHPCLARHATSLLNCCGRLSLLVQPLFVWLNRRPHYPTIFNRLSAAIASAFQQKTDRCIRSKG</sequence>
<dbReference type="Proteomes" id="UP001222027">
    <property type="component" value="Unassembled WGS sequence"/>
</dbReference>
<gene>
    <name evidence="1" type="ORF">OPV22_009277</name>
</gene>
<accession>A0AAV8PZ17</accession>
<keyword evidence="2" id="KW-1185">Reference proteome</keyword>
<dbReference type="EMBL" id="JAQQAF010000003">
    <property type="protein sequence ID" value="KAJ8498725.1"/>
    <property type="molecule type" value="Genomic_DNA"/>
</dbReference>
<name>A0AAV8PZ17_ENSVE</name>
<comment type="caution">
    <text evidence="1">The sequence shown here is derived from an EMBL/GenBank/DDBJ whole genome shotgun (WGS) entry which is preliminary data.</text>
</comment>